<name>A0ABS5RDM4_9HYPH</name>
<comment type="similarity">
    <text evidence="1">Belongs to the SIP oxidoreductase family.</text>
</comment>
<organism evidence="3 4">
    <name type="scientific">Ancylobacter radicis</name>
    <dbReference type="NCBI Taxonomy" id="2836179"/>
    <lineage>
        <taxon>Bacteria</taxon>
        <taxon>Pseudomonadati</taxon>
        <taxon>Pseudomonadota</taxon>
        <taxon>Alphaproteobacteria</taxon>
        <taxon>Hyphomicrobiales</taxon>
        <taxon>Xanthobacteraceae</taxon>
        <taxon>Ancylobacter</taxon>
    </lineage>
</organism>
<dbReference type="InterPro" id="IPR039261">
    <property type="entry name" value="FNR_nucleotide-bd"/>
</dbReference>
<evidence type="ECO:0000259" key="2">
    <source>
        <dbReference type="PROSITE" id="PS51384"/>
    </source>
</evidence>
<evidence type="ECO:0000313" key="4">
    <source>
        <dbReference type="Proteomes" id="UP001166585"/>
    </source>
</evidence>
<dbReference type="Gene3D" id="3.40.50.80">
    <property type="entry name" value="Nucleotide-binding domain of ferredoxin-NADP reductase (FNR) module"/>
    <property type="match status" value="1"/>
</dbReference>
<dbReference type="Proteomes" id="UP001166585">
    <property type="component" value="Unassembled WGS sequence"/>
</dbReference>
<sequence length="378" mass="41899">MERPPQPRPYRATTHVSFPRLDRFLDPILTSIATHDMTVSPAQDAASGEAYEVASPFGRARLEIRPGQLRLSVETVEDHALNRIKHALVGAISFIAASERLDIVWTGDEVGPALPADLRVLRVARVQPLTPRMKRVVFHGEDLARYDRPDQLHCRLIFQPKPAKALQWPVLDDRGHVVWPDGQKLPTRVYTIRHIDAAAGELTVDFALHERPGPATRWAMAAEPGDIVGILGPAANGAKPARFYVLAGDETGLPAIARLLEQMEPTACGVAFIEVDTPADEVPLMRPASVDLRWLHRGGAPAGTTSLLPDAIRSVSWPEDLSRAFFWGGCEHKAFRQIHRHLRHEVGLPAERQTLYSHWNRTLSEDDIIAIGAEAYLP</sequence>
<keyword evidence="4" id="KW-1185">Reference proteome</keyword>
<dbReference type="InterPro" id="IPR013113">
    <property type="entry name" value="SIP_FAD-bd"/>
</dbReference>
<protein>
    <submittedName>
        <fullName evidence="3">Siderophore-interacting protein</fullName>
    </submittedName>
</protein>
<dbReference type="InterPro" id="IPR017938">
    <property type="entry name" value="Riboflavin_synthase-like_b-brl"/>
</dbReference>
<dbReference type="InterPro" id="IPR017927">
    <property type="entry name" value="FAD-bd_FR_type"/>
</dbReference>
<dbReference type="EMBL" id="JAHCQH010000020">
    <property type="protein sequence ID" value="MBS9478452.1"/>
    <property type="molecule type" value="Genomic_DNA"/>
</dbReference>
<feature type="domain" description="FAD-binding FR-type" evidence="2">
    <location>
        <begin position="116"/>
        <end position="240"/>
    </location>
</feature>
<evidence type="ECO:0000313" key="3">
    <source>
        <dbReference type="EMBL" id="MBS9478452.1"/>
    </source>
</evidence>
<dbReference type="PANTHER" id="PTHR30157">
    <property type="entry name" value="FERRIC REDUCTASE, NADPH-DEPENDENT"/>
    <property type="match status" value="1"/>
</dbReference>
<reference evidence="3" key="1">
    <citation type="submission" date="2021-05" db="EMBL/GenBank/DDBJ databases">
        <authorList>
            <person name="Sun Q."/>
            <person name="Inoue M."/>
        </authorList>
    </citation>
    <scope>NUCLEOTIDE SEQUENCE</scope>
    <source>
        <strain evidence="3">VKM B-3255</strain>
    </source>
</reference>
<dbReference type="CDD" id="cd06193">
    <property type="entry name" value="siderophore_interacting"/>
    <property type="match status" value="1"/>
</dbReference>
<dbReference type="Gene3D" id="3.30.310.50">
    <property type="entry name" value="Alpha-D-phosphohexomutase, C-terminal domain"/>
    <property type="match status" value="1"/>
</dbReference>
<dbReference type="SUPFAM" id="SSF63380">
    <property type="entry name" value="Riboflavin synthase domain-like"/>
    <property type="match status" value="1"/>
</dbReference>
<comment type="caution">
    <text evidence="3">The sequence shown here is derived from an EMBL/GenBank/DDBJ whole genome shotgun (WGS) entry which is preliminary data.</text>
</comment>
<dbReference type="InterPro" id="IPR039374">
    <property type="entry name" value="SIP_fam"/>
</dbReference>
<proteinExistence type="inferred from homology"/>
<dbReference type="Pfam" id="PF08021">
    <property type="entry name" value="FAD_binding_9"/>
    <property type="match status" value="1"/>
</dbReference>
<dbReference type="RefSeq" id="WP_213756423.1">
    <property type="nucleotide sequence ID" value="NZ_JAHCQH010000020.1"/>
</dbReference>
<dbReference type="Gene3D" id="2.40.30.10">
    <property type="entry name" value="Translation factors"/>
    <property type="match status" value="1"/>
</dbReference>
<evidence type="ECO:0000256" key="1">
    <source>
        <dbReference type="ARBA" id="ARBA00035644"/>
    </source>
</evidence>
<dbReference type="Pfam" id="PF04954">
    <property type="entry name" value="SIP"/>
    <property type="match status" value="1"/>
</dbReference>
<gene>
    <name evidence="3" type="ORF">KIP89_15165</name>
</gene>
<dbReference type="InterPro" id="IPR007037">
    <property type="entry name" value="SIP_rossman_dom"/>
</dbReference>
<dbReference type="PROSITE" id="PS51384">
    <property type="entry name" value="FAD_FR"/>
    <property type="match status" value="1"/>
</dbReference>
<accession>A0ABS5RDM4</accession>
<dbReference type="PANTHER" id="PTHR30157:SF0">
    <property type="entry name" value="NADPH-DEPENDENT FERRIC-CHELATE REDUCTASE"/>
    <property type="match status" value="1"/>
</dbReference>